<evidence type="ECO:0000313" key="1">
    <source>
        <dbReference type="EMBL" id="PKU74994.1"/>
    </source>
</evidence>
<organism evidence="1 2">
    <name type="scientific">Dendrobium catenatum</name>
    <dbReference type="NCBI Taxonomy" id="906689"/>
    <lineage>
        <taxon>Eukaryota</taxon>
        <taxon>Viridiplantae</taxon>
        <taxon>Streptophyta</taxon>
        <taxon>Embryophyta</taxon>
        <taxon>Tracheophyta</taxon>
        <taxon>Spermatophyta</taxon>
        <taxon>Magnoliopsida</taxon>
        <taxon>Liliopsida</taxon>
        <taxon>Asparagales</taxon>
        <taxon>Orchidaceae</taxon>
        <taxon>Epidendroideae</taxon>
        <taxon>Malaxideae</taxon>
        <taxon>Dendrobiinae</taxon>
        <taxon>Dendrobium</taxon>
    </lineage>
</organism>
<evidence type="ECO:0000313" key="2">
    <source>
        <dbReference type="Proteomes" id="UP000233837"/>
    </source>
</evidence>
<gene>
    <name evidence="1" type="ORF">MA16_Dca023253</name>
</gene>
<reference evidence="1 2" key="2">
    <citation type="journal article" date="2017" name="Nature">
        <title>The Apostasia genome and the evolution of orchids.</title>
        <authorList>
            <person name="Zhang G.Q."/>
            <person name="Liu K.W."/>
            <person name="Li Z."/>
            <person name="Lohaus R."/>
            <person name="Hsiao Y.Y."/>
            <person name="Niu S.C."/>
            <person name="Wang J.Y."/>
            <person name="Lin Y.C."/>
            <person name="Xu Q."/>
            <person name="Chen L.J."/>
            <person name="Yoshida K."/>
            <person name="Fujiwara S."/>
            <person name="Wang Z.W."/>
            <person name="Zhang Y.Q."/>
            <person name="Mitsuda N."/>
            <person name="Wang M."/>
            <person name="Liu G.H."/>
            <person name="Pecoraro L."/>
            <person name="Huang H.X."/>
            <person name="Xiao X.J."/>
            <person name="Lin M."/>
            <person name="Wu X.Y."/>
            <person name="Wu W.L."/>
            <person name="Chen Y.Y."/>
            <person name="Chang S.B."/>
            <person name="Sakamoto S."/>
            <person name="Ohme-Takagi M."/>
            <person name="Yagi M."/>
            <person name="Zeng S.J."/>
            <person name="Shen C.Y."/>
            <person name="Yeh C.M."/>
            <person name="Luo Y.B."/>
            <person name="Tsai W.C."/>
            <person name="Van de Peer Y."/>
            <person name="Liu Z.J."/>
        </authorList>
    </citation>
    <scope>NUCLEOTIDE SEQUENCE [LARGE SCALE GENOMIC DNA]</scope>
    <source>
        <tissue evidence="1">The whole plant</tissue>
    </source>
</reference>
<dbReference type="AlphaFoldDB" id="A0A2I0WH50"/>
<keyword evidence="2" id="KW-1185">Reference proteome</keyword>
<accession>A0A2I0WH50</accession>
<sequence>MPILSSTVIVEHAEPNRVINLAMRTDGQGNLVDVPVNEIGSQALMDQEREFVKLRESFLKGVKGFQGVTWLFLSTCTFGPPCCDCVAIREELQKKSLGEYITSRGV</sequence>
<proteinExistence type="predicted"/>
<dbReference type="Proteomes" id="UP000233837">
    <property type="component" value="Unassembled WGS sequence"/>
</dbReference>
<dbReference type="EMBL" id="KZ502660">
    <property type="protein sequence ID" value="PKU74994.1"/>
    <property type="molecule type" value="Genomic_DNA"/>
</dbReference>
<protein>
    <submittedName>
        <fullName evidence="1">Uncharacterized protein</fullName>
    </submittedName>
</protein>
<reference evidence="1 2" key="1">
    <citation type="journal article" date="2016" name="Sci. Rep.">
        <title>The Dendrobium catenatum Lindl. genome sequence provides insights into polysaccharide synthase, floral development and adaptive evolution.</title>
        <authorList>
            <person name="Zhang G.Q."/>
            <person name="Xu Q."/>
            <person name="Bian C."/>
            <person name="Tsai W.C."/>
            <person name="Yeh C.M."/>
            <person name="Liu K.W."/>
            <person name="Yoshida K."/>
            <person name="Zhang L.S."/>
            <person name="Chang S.B."/>
            <person name="Chen F."/>
            <person name="Shi Y."/>
            <person name="Su Y.Y."/>
            <person name="Zhang Y.Q."/>
            <person name="Chen L.J."/>
            <person name="Yin Y."/>
            <person name="Lin M."/>
            <person name="Huang H."/>
            <person name="Deng H."/>
            <person name="Wang Z.W."/>
            <person name="Zhu S.L."/>
            <person name="Zhao X."/>
            <person name="Deng C."/>
            <person name="Niu S.C."/>
            <person name="Huang J."/>
            <person name="Wang M."/>
            <person name="Liu G.H."/>
            <person name="Yang H.J."/>
            <person name="Xiao X.J."/>
            <person name="Hsiao Y.Y."/>
            <person name="Wu W.L."/>
            <person name="Chen Y.Y."/>
            <person name="Mitsuda N."/>
            <person name="Ohme-Takagi M."/>
            <person name="Luo Y.B."/>
            <person name="Van de Peer Y."/>
            <person name="Liu Z.J."/>
        </authorList>
    </citation>
    <scope>NUCLEOTIDE SEQUENCE [LARGE SCALE GENOMIC DNA]</scope>
    <source>
        <tissue evidence="1">The whole plant</tissue>
    </source>
</reference>
<name>A0A2I0WH50_9ASPA</name>